<gene>
    <name evidence="4" type="primary">sspO</name>
    <name evidence="4" type="ORF">ACFQ2J_03740</name>
</gene>
<dbReference type="InterPro" id="IPR012613">
    <property type="entry name" value="SASP_SspO"/>
</dbReference>
<organism evidence="4 5">
    <name type="scientific">Thalassobacillus hwangdonensis</name>
    <dbReference type="NCBI Taxonomy" id="546108"/>
    <lineage>
        <taxon>Bacteria</taxon>
        <taxon>Bacillati</taxon>
        <taxon>Bacillota</taxon>
        <taxon>Bacilli</taxon>
        <taxon>Bacillales</taxon>
        <taxon>Bacillaceae</taxon>
        <taxon>Thalassobacillus</taxon>
    </lineage>
</organism>
<keyword evidence="5" id="KW-1185">Reference proteome</keyword>
<feature type="region of interest" description="Disordered" evidence="3">
    <location>
        <begin position="1"/>
        <end position="49"/>
    </location>
</feature>
<evidence type="ECO:0000313" key="5">
    <source>
        <dbReference type="Proteomes" id="UP001596990"/>
    </source>
</evidence>
<dbReference type="RefSeq" id="WP_386056699.1">
    <property type="nucleotide sequence ID" value="NZ_JBHTKL010000001.1"/>
</dbReference>
<reference evidence="5" key="1">
    <citation type="journal article" date="2019" name="Int. J. Syst. Evol. Microbiol.">
        <title>The Global Catalogue of Microorganisms (GCM) 10K type strain sequencing project: providing services to taxonomists for standard genome sequencing and annotation.</title>
        <authorList>
            <consortium name="The Broad Institute Genomics Platform"/>
            <consortium name="The Broad Institute Genome Sequencing Center for Infectious Disease"/>
            <person name="Wu L."/>
            <person name="Ma J."/>
        </authorList>
    </citation>
    <scope>NUCLEOTIDE SEQUENCE [LARGE SCALE GENOMIC DNA]</scope>
    <source>
        <strain evidence="5">CCUG 56607</strain>
    </source>
</reference>
<evidence type="ECO:0000256" key="1">
    <source>
        <dbReference type="ARBA" id="ARBA00022969"/>
    </source>
</evidence>
<feature type="compositionally biased region" description="Basic and acidic residues" evidence="3">
    <location>
        <begin position="28"/>
        <end position="41"/>
    </location>
</feature>
<protein>
    <recommendedName>
        <fullName evidence="2">Small acid-soluble spore protein O</fullName>
    </recommendedName>
</protein>
<name>A0ABW3KYK0_9BACI</name>
<accession>A0ABW3KYK0</accession>
<evidence type="ECO:0000313" key="4">
    <source>
        <dbReference type="EMBL" id="MFD1018304.1"/>
    </source>
</evidence>
<proteinExistence type="predicted"/>
<evidence type="ECO:0000256" key="3">
    <source>
        <dbReference type="SAM" id="MobiDB-lite"/>
    </source>
</evidence>
<keyword evidence="1" id="KW-0749">Sporulation</keyword>
<evidence type="ECO:0000256" key="2">
    <source>
        <dbReference type="NCBIfam" id="TIGR02864"/>
    </source>
</evidence>
<comment type="caution">
    <text evidence="4">The sequence shown here is derived from an EMBL/GenBank/DDBJ whole genome shotgun (WGS) entry which is preliminary data.</text>
</comment>
<dbReference type="Proteomes" id="UP001596990">
    <property type="component" value="Unassembled WGS sequence"/>
</dbReference>
<dbReference type="Pfam" id="PF08175">
    <property type="entry name" value="SspO"/>
    <property type="match status" value="1"/>
</dbReference>
<dbReference type="NCBIfam" id="TIGR02864">
    <property type="entry name" value="spore_sspO"/>
    <property type="match status" value="1"/>
</dbReference>
<dbReference type="EMBL" id="JBHTKL010000001">
    <property type="protein sequence ID" value="MFD1018304.1"/>
    <property type="molecule type" value="Genomic_DNA"/>
</dbReference>
<sequence length="49" mass="5518">MQNRKANHVRPGMNAADAQGGGAGYQEESPREPMTAEERMFNKKKKKNQ</sequence>